<dbReference type="Proteomes" id="UP000236641">
    <property type="component" value="Unassembled WGS sequence"/>
</dbReference>
<name>A0A2K1E3U5_9FLAO</name>
<protein>
    <recommendedName>
        <fullName evidence="4">Adhesin domain-containing protein</fullName>
    </recommendedName>
</protein>
<evidence type="ECO:0000313" key="2">
    <source>
        <dbReference type="EMBL" id="PNQ74960.1"/>
    </source>
</evidence>
<organism evidence="2 3">
    <name type="scientific">Hanstruepera neustonica</name>
    <dbReference type="NCBI Taxonomy" id="1445657"/>
    <lineage>
        <taxon>Bacteria</taxon>
        <taxon>Pseudomonadati</taxon>
        <taxon>Bacteroidota</taxon>
        <taxon>Flavobacteriia</taxon>
        <taxon>Flavobacteriales</taxon>
        <taxon>Flavobacteriaceae</taxon>
        <taxon>Hanstruepera</taxon>
    </lineage>
</organism>
<proteinExistence type="predicted"/>
<gene>
    <name evidence="2" type="ORF">C1T31_02155</name>
</gene>
<sequence>MKSTILVALFLIFGCQLLAQKTIEREFQANNIEAINLDGTGSFKIYVESTEVNTIDVTVEVEGEYSEQMILLTEIKNNELKIATEYQPLFTVPDNKLSAHKVMSIVLYLKLPKGLNVVISSDIGSVFVNGHFGQLTTELNRGHFVAENFSGSALINTIDGNIAIESNYAKVNLDTKNGQVSQEKLVLGTNNLSLHSINGNISITKTK</sequence>
<dbReference type="PROSITE" id="PS51257">
    <property type="entry name" value="PROKAR_LIPOPROTEIN"/>
    <property type="match status" value="1"/>
</dbReference>
<comment type="caution">
    <text evidence="2">The sequence shown here is derived from an EMBL/GenBank/DDBJ whole genome shotgun (WGS) entry which is preliminary data.</text>
</comment>
<feature type="signal peptide" evidence="1">
    <location>
        <begin position="1"/>
        <end position="19"/>
    </location>
</feature>
<reference evidence="2 3" key="1">
    <citation type="submission" date="2018-01" db="EMBL/GenBank/DDBJ databases">
        <title>The draft genome of Hanstruepera neustonica JCM19743.</title>
        <authorList>
            <person name="He R.-H."/>
            <person name="Du Z.-J."/>
        </authorList>
    </citation>
    <scope>NUCLEOTIDE SEQUENCE [LARGE SCALE GENOMIC DNA]</scope>
    <source>
        <strain evidence="2 3">JCM19743</strain>
    </source>
</reference>
<keyword evidence="3" id="KW-1185">Reference proteome</keyword>
<keyword evidence="1" id="KW-0732">Signal</keyword>
<dbReference type="AlphaFoldDB" id="A0A2K1E3U5"/>
<evidence type="ECO:0008006" key="4">
    <source>
        <dbReference type="Google" id="ProtNLM"/>
    </source>
</evidence>
<evidence type="ECO:0000256" key="1">
    <source>
        <dbReference type="SAM" id="SignalP"/>
    </source>
</evidence>
<dbReference type="RefSeq" id="WP_103050811.1">
    <property type="nucleotide sequence ID" value="NZ_POWF01000001.1"/>
</dbReference>
<accession>A0A2K1E3U5</accession>
<dbReference type="OrthoDB" id="1144071at2"/>
<feature type="chain" id="PRO_5014426015" description="Adhesin domain-containing protein" evidence="1">
    <location>
        <begin position="20"/>
        <end position="207"/>
    </location>
</feature>
<evidence type="ECO:0000313" key="3">
    <source>
        <dbReference type="Proteomes" id="UP000236641"/>
    </source>
</evidence>
<dbReference type="EMBL" id="POWF01000001">
    <property type="protein sequence ID" value="PNQ74960.1"/>
    <property type="molecule type" value="Genomic_DNA"/>
</dbReference>